<dbReference type="Proteomes" id="UP000199691">
    <property type="component" value="Unassembled WGS sequence"/>
</dbReference>
<organism evidence="2 3">
    <name type="scientific">Lentzea jiangxiensis</name>
    <dbReference type="NCBI Taxonomy" id="641025"/>
    <lineage>
        <taxon>Bacteria</taxon>
        <taxon>Bacillati</taxon>
        <taxon>Actinomycetota</taxon>
        <taxon>Actinomycetes</taxon>
        <taxon>Pseudonocardiales</taxon>
        <taxon>Pseudonocardiaceae</taxon>
        <taxon>Lentzea</taxon>
    </lineage>
</organism>
<dbReference type="GO" id="GO:0016491">
    <property type="term" value="F:oxidoreductase activity"/>
    <property type="evidence" value="ECO:0007669"/>
    <property type="project" value="InterPro"/>
</dbReference>
<dbReference type="STRING" id="641025.SAMN05421507_115125"/>
<sequence>MQKIHVWSDYVCPFCLIADELIERAISGRSDVEVVHHAHELRPYPMPTLRPEEPYLPDIWARAVYPMARRHQVPMTLPSISPQPYTAAAFRGSLYAADQGVAHAYHRRVMTAFFQEDRDIGNRETLADLAADVGLDTAGYLSALDDDTYALRHRVALEESVHQGIQVVPTIVIGSRRIEGVATEDMIVRALDDHTTRSVA</sequence>
<reference evidence="3" key="1">
    <citation type="submission" date="2016-10" db="EMBL/GenBank/DDBJ databases">
        <authorList>
            <person name="Varghese N."/>
            <person name="Submissions S."/>
        </authorList>
    </citation>
    <scope>NUCLEOTIDE SEQUENCE [LARGE SCALE GENOMIC DNA]</scope>
    <source>
        <strain evidence="3">CGMCC 4.6609</strain>
    </source>
</reference>
<gene>
    <name evidence="2" type="ORF">SAMN05421507_115125</name>
</gene>
<keyword evidence="2" id="KW-0413">Isomerase</keyword>
<dbReference type="PANTHER" id="PTHR13887:SF33">
    <property type="entry name" value="ISOMERASE"/>
    <property type="match status" value="1"/>
</dbReference>
<dbReference type="EMBL" id="FNIX01000015">
    <property type="protein sequence ID" value="SDP81567.1"/>
    <property type="molecule type" value="Genomic_DNA"/>
</dbReference>
<dbReference type="InterPro" id="IPR001853">
    <property type="entry name" value="DSBA-like_thioredoxin_dom"/>
</dbReference>
<keyword evidence="3" id="KW-1185">Reference proteome</keyword>
<feature type="domain" description="DSBA-like thioredoxin" evidence="1">
    <location>
        <begin position="4"/>
        <end position="191"/>
    </location>
</feature>
<protein>
    <submittedName>
        <fullName evidence="2">Predicted dithiol-disulfide isomerase, DsbA family</fullName>
    </submittedName>
</protein>
<dbReference type="AlphaFoldDB" id="A0A1H0VSS2"/>
<dbReference type="GO" id="GO:0016853">
    <property type="term" value="F:isomerase activity"/>
    <property type="evidence" value="ECO:0007669"/>
    <property type="project" value="UniProtKB-KW"/>
</dbReference>
<proteinExistence type="predicted"/>
<accession>A0A1H0VSS2</accession>
<evidence type="ECO:0000313" key="2">
    <source>
        <dbReference type="EMBL" id="SDP81567.1"/>
    </source>
</evidence>
<dbReference type="PANTHER" id="PTHR13887">
    <property type="entry name" value="GLUTATHIONE S-TRANSFERASE KAPPA"/>
    <property type="match status" value="1"/>
</dbReference>
<evidence type="ECO:0000259" key="1">
    <source>
        <dbReference type="Pfam" id="PF01323"/>
    </source>
</evidence>
<dbReference type="SUPFAM" id="SSF52833">
    <property type="entry name" value="Thioredoxin-like"/>
    <property type="match status" value="1"/>
</dbReference>
<dbReference type="OrthoDB" id="9799122at2"/>
<dbReference type="Gene3D" id="3.40.30.10">
    <property type="entry name" value="Glutaredoxin"/>
    <property type="match status" value="1"/>
</dbReference>
<name>A0A1H0VSS2_9PSEU</name>
<dbReference type="Pfam" id="PF01323">
    <property type="entry name" value="DSBA"/>
    <property type="match status" value="1"/>
</dbReference>
<dbReference type="RefSeq" id="WP_090102241.1">
    <property type="nucleotide sequence ID" value="NZ_FNIX01000015.1"/>
</dbReference>
<dbReference type="InterPro" id="IPR036249">
    <property type="entry name" value="Thioredoxin-like_sf"/>
</dbReference>
<evidence type="ECO:0000313" key="3">
    <source>
        <dbReference type="Proteomes" id="UP000199691"/>
    </source>
</evidence>